<reference evidence="3 4" key="1">
    <citation type="submission" date="2019-07" db="EMBL/GenBank/DDBJ databases">
        <title>Novel species isolated from glacier.</title>
        <authorList>
            <person name="Liu Q."/>
            <person name="Xin Y.-H."/>
        </authorList>
    </citation>
    <scope>NUCLEOTIDE SEQUENCE [LARGE SCALE GENOMIC DNA]</scope>
    <source>
        <strain evidence="3 4">LB1R16</strain>
    </source>
</reference>
<evidence type="ECO:0000313" key="3">
    <source>
        <dbReference type="EMBL" id="TRW17352.1"/>
    </source>
</evidence>
<sequence>MTAIQESRTTTTGNPGTGAGTGDRAASAGSLGESLLRSVARTFGIEVPPSSIDRLVSSPSPVDRLVASPGGLDQYRPAPSTYTVRSGDTLSGIAARNGQSLETLLANNPGLAKHADLIRPGDVVRLGAASPSSYTVVAGDTLSGIASRHGTEWPTLARLNGISDPDRLSIGTVLRLPAGADAAPRAPTRVPETTAVTPSAPPADGVITPGRASVEAARYAEQQAAGHPSIGRCYAWVKEALQHSGATRDYMPGVAAKGAGPALEARGFQNVLNDPRHNIRSPYDAPVGAVLVYGAAPGATDRNAQYGHIEIRTNSGFASDYASARARTGPAEAGLEGRGRVLIGVYIKPDAGAQVAPVTPPRTGGSGEMTAANLTLGVNETYRADILHAATVSGLPPQTVAAVISAEAAADRNGQWRADSYNADSGATGLTQFVSGTWLGEARSGSSLLNAELKSRGIDPANTSDSALLALRTDARLSIVAGVSYATSNIASLQASGVVPRNLDAAMTAKVAYIAHHEGLGGARSFFRGDIVSVDSKWAGNVPASQRADYLARSGGDRAQAYHAWLTDYTNARIDVTRFMNDSGSVRPASVSTLVR</sequence>
<dbReference type="InterPro" id="IPR023346">
    <property type="entry name" value="Lysozyme-like_dom_sf"/>
</dbReference>
<dbReference type="SUPFAM" id="SSF54106">
    <property type="entry name" value="LysM domain"/>
    <property type="match status" value="2"/>
</dbReference>
<dbReference type="Pfam" id="PF01476">
    <property type="entry name" value="LysM"/>
    <property type="match status" value="2"/>
</dbReference>
<dbReference type="Gene3D" id="3.90.1720.10">
    <property type="entry name" value="endopeptidase domain like (from Nostoc punctiforme)"/>
    <property type="match status" value="1"/>
</dbReference>
<comment type="caution">
    <text evidence="3">The sequence shown here is derived from an EMBL/GenBank/DDBJ whole genome shotgun (WGS) entry which is preliminary data.</text>
</comment>
<dbReference type="SMART" id="SM00257">
    <property type="entry name" value="LysM"/>
    <property type="match status" value="2"/>
</dbReference>
<name>A0A552UGJ8_9SPHN</name>
<protein>
    <submittedName>
        <fullName evidence="3">LysM peptidoglycan-binding domain-containing protein</fullName>
    </submittedName>
</protein>
<feature type="region of interest" description="Disordered" evidence="1">
    <location>
        <begin position="182"/>
        <end position="206"/>
    </location>
</feature>
<feature type="domain" description="LysM" evidence="2">
    <location>
        <begin position="132"/>
        <end position="176"/>
    </location>
</feature>
<dbReference type="AlphaFoldDB" id="A0A552UGJ8"/>
<organism evidence="3 4">
    <name type="scientific">Glacieibacterium frigidum</name>
    <dbReference type="NCBI Taxonomy" id="2593303"/>
    <lineage>
        <taxon>Bacteria</taxon>
        <taxon>Pseudomonadati</taxon>
        <taxon>Pseudomonadota</taxon>
        <taxon>Alphaproteobacteria</taxon>
        <taxon>Sphingomonadales</taxon>
        <taxon>Sphingosinicellaceae</taxon>
        <taxon>Glacieibacterium</taxon>
    </lineage>
</organism>
<feature type="domain" description="LysM" evidence="2">
    <location>
        <begin position="80"/>
        <end position="126"/>
    </location>
</feature>
<dbReference type="PANTHER" id="PTHR33734:SF22">
    <property type="entry name" value="MEMBRANE-BOUND LYTIC MUREIN TRANSGLYCOSYLASE D"/>
    <property type="match status" value="1"/>
</dbReference>
<gene>
    <name evidence="3" type="ORF">FMM06_04035</name>
</gene>
<dbReference type="Proteomes" id="UP000317894">
    <property type="component" value="Unassembled WGS sequence"/>
</dbReference>
<dbReference type="SUPFAM" id="SSF53955">
    <property type="entry name" value="Lysozyme-like"/>
    <property type="match status" value="1"/>
</dbReference>
<dbReference type="InterPro" id="IPR036779">
    <property type="entry name" value="LysM_dom_sf"/>
</dbReference>
<dbReference type="PROSITE" id="PS51782">
    <property type="entry name" value="LYSM"/>
    <property type="match status" value="2"/>
</dbReference>
<keyword evidence="4" id="KW-1185">Reference proteome</keyword>
<accession>A0A552UGJ8</accession>
<feature type="region of interest" description="Disordered" evidence="1">
    <location>
        <begin position="1"/>
        <end position="29"/>
    </location>
</feature>
<proteinExistence type="predicted"/>
<dbReference type="Gene3D" id="3.10.350.10">
    <property type="entry name" value="LysM domain"/>
    <property type="match status" value="2"/>
</dbReference>
<dbReference type="CDD" id="cd00118">
    <property type="entry name" value="LysM"/>
    <property type="match status" value="2"/>
</dbReference>
<dbReference type="PANTHER" id="PTHR33734">
    <property type="entry name" value="LYSM DOMAIN-CONTAINING GPI-ANCHORED PROTEIN 2"/>
    <property type="match status" value="1"/>
</dbReference>
<dbReference type="GO" id="GO:0008932">
    <property type="term" value="F:lytic endotransglycosylase activity"/>
    <property type="evidence" value="ECO:0007669"/>
    <property type="project" value="TreeGrafter"/>
</dbReference>
<dbReference type="Gene3D" id="1.10.530.10">
    <property type="match status" value="1"/>
</dbReference>
<dbReference type="RefSeq" id="WP_143554897.1">
    <property type="nucleotide sequence ID" value="NZ_VJWA01000001.1"/>
</dbReference>
<evidence type="ECO:0000259" key="2">
    <source>
        <dbReference type="PROSITE" id="PS51782"/>
    </source>
</evidence>
<dbReference type="EMBL" id="VJWA01000001">
    <property type="protein sequence ID" value="TRW17352.1"/>
    <property type="molecule type" value="Genomic_DNA"/>
</dbReference>
<dbReference type="OrthoDB" id="7537686at2"/>
<evidence type="ECO:0000256" key="1">
    <source>
        <dbReference type="SAM" id="MobiDB-lite"/>
    </source>
</evidence>
<evidence type="ECO:0000313" key="4">
    <source>
        <dbReference type="Proteomes" id="UP000317894"/>
    </source>
</evidence>
<dbReference type="InterPro" id="IPR018392">
    <property type="entry name" value="LysM"/>
</dbReference>